<keyword evidence="9" id="KW-1185">Reference proteome</keyword>
<dbReference type="GO" id="GO:0022857">
    <property type="term" value="F:transmembrane transporter activity"/>
    <property type="evidence" value="ECO:0007669"/>
    <property type="project" value="InterPro"/>
</dbReference>
<evidence type="ECO:0000256" key="5">
    <source>
        <dbReference type="ARBA" id="ARBA00023136"/>
    </source>
</evidence>
<protein>
    <submittedName>
        <fullName evidence="8">MFS transporter</fullName>
    </submittedName>
</protein>
<dbReference type="PANTHER" id="PTHR23513:SF6">
    <property type="entry name" value="MAJOR FACILITATOR SUPERFAMILY ASSOCIATED DOMAIN-CONTAINING PROTEIN"/>
    <property type="match status" value="1"/>
</dbReference>
<dbReference type="InterPro" id="IPR011701">
    <property type="entry name" value="MFS"/>
</dbReference>
<feature type="transmembrane region" description="Helical" evidence="6">
    <location>
        <begin position="106"/>
        <end position="127"/>
    </location>
</feature>
<accession>A0A895XMT4</accession>
<gene>
    <name evidence="8" type="ORF">JQS30_13155</name>
</gene>
<comment type="subcellular location">
    <subcellularLocation>
        <location evidence="1">Cell membrane</location>
        <topology evidence="1">Multi-pass membrane protein</topology>
    </subcellularLocation>
</comment>
<keyword evidence="4 6" id="KW-1133">Transmembrane helix</keyword>
<evidence type="ECO:0000256" key="4">
    <source>
        <dbReference type="ARBA" id="ARBA00022989"/>
    </source>
</evidence>
<dbReference type="InterPro" id="IPR036259">
    <property type="entry name" value="MFS_trans_sf"/>
</dbReference>
<proteinExistence type="predicted"/>
<evidence type="ECO:0000313" key="8">
    <source>
        <dbReference type="EMBL" id="QSB04709.1"/>
    </source>
</evidence>
<dbReference type="SUPFAM" id="SSF103473">
    <property type="entry name" value="MFS general substrate transporter"/>
    <property type="match status" value="1"/>
</dbReference>
<dbReference type="Proteomes" id="UP000662939">
    <property type="component" value="Chromosome"/>
</dbReference>
<evidence type="ECO:0000256" key="2">
    <source>
        <dbReference type="ARBA" id="ARBA00022475"/>
    </source>
</evidence>
<evidence type="ECO:0000259" key="7">
    <source>
        <dbReference type="PROSITE" id="PS50850"/>
    </source>
</evidence>
<evidence type="ECO:0000256" key="1">
    <source>
        <dbReference type="ARBA" id="ARBA00004651"/>
    </source>
</evidence>
<dbReference type="InterPro" id="IPR020846">
    <property type="entry name" value="MFS_dom"/>
</dbReference>
<feature type="transmembrane region" description="Helical" evidence="6">
    <location>
        <begin position="264"/>
        <end position="285"/>
    </location>
</feature>
<sequence length="441" mass="46940">MLINATYRRMFAGGLLSVTGDQLNSNALRIWIGGVLLAGMTQAPMVIGLISILSVAVSIVVAPIAGVLAERWNKWRTMMAVDAIMACLMAATAIILWQWAEATPMWLLIGLICVVAMVTAGAGQFLMPSRIVTIRHTVPDDKLGRATGYLHTQGNIAQMAGPSLAAAVMAVAGVAAAFLINAMSFVFSFLMLIAARKTSGWEEKPQPVDSAPPSFGIEFRDGWHSVTRDRFVRDIFVAGTIGTAAMSMVGTLQIFFVLENLNSSAYWYGIMVAIFGGGSIAGSLLGSRLADTERAPALLYLALITAGALLLALSRTPDLATALVINGGFGFAMGIFNVIAFPMMVRLVPSQKLGRVTSLFSLTVRIAGLLSIAISTTAAGTILAGLNLTWWGMNVQRIDAIFMAAAVGLILSGIWCRHKLRTVGSEIARRQKEFATANTPE</sequence>
<organism evidence="8 9">
    <name type="scientific">Natronoglycomyces albus</name>
    <dbReference type="NCBI Taxonomy" id="2811108"/>
    <lineage>
        <taxon>Bacteria</taxon>
        <taxon>Bacillati</taxon>
        <taxon>Actinomycetota</taxon>
        <taxon>Actinomycetes</taxon>
        <taxon>Glycomycetales</taxon>
        <taxon>Glycomycetaceae</taxon>
        <taxon>Natronoglycomyces</taxon>
    </lineage>
</organism>
<dbReference type="EMBL" id="CP070496">
    <property type="protein sequence ID" value="QSB04709.1"/>
    <property type="molecule type" value="Genomic_DNA"/>
</dbReference>
<dbReference type="Gene3D" id="1.20.1250.20">
    <property type="entry name" value="MFS general substrate transporter like domains"/>
    <property type="match status" value="1"/>
</dbReference>
<dbReference type="AlphaFoldDB" id="A0A895XMT4"/>
<keyword evidence="2" id="KW-1003">Cell membrane</keyword>
<keyword evidence="3 6" id="KW-0812">Transmembrane</keyword>
<reference evidence="8" key="1">
    <citation type="submission" date="2021-02" db="EMBL/GenBank/DDBJ databases">
        <title>Natronoglycomyces albus gen. nov., sp. nov, a haloalkaliphilic actinobacterium from a soda solonchak soil.</title>
        <authorList>
            <person name="Sorokin D.Y."/>
            <person name="Khijniak T.V."/>
            <person name="Zakharycheva A.P."/>
            <person name="Boueva O.V."/>
            <person name="Ariskina E.V."/>
            <person name="Hahnke R.L."/>
            <person name="Bunk B."/>
            <person name="Sproer C."/>
            <person name="Schumann P."/>
            <person name="Evtushenko L.I."/>
            <person name="Kublanov I.V."/>
        </authorList>
    </citation>
    <scope>NUCLEOTIDE SEQUENCE</scope>
    <source>
        <strain evidence="8">DSM 106290</strain>
    </source>
</reference>
<feature type="transmembrane region" description="Helical" evidence="6">
    <location>
        <begin position="398"/>
        <end position="416"/>
    </location>
</feature>
<evidence type="ECO:0000256" key="6">
    <source>
        <dbReference type="SAM" id="Phobius"/>
    </source>
</evidence>
<dbReference type="Pfam" id="PF07690">
    <property type="entry name" value="MFS_1"/>
    <property type="match status" value="1"/>
</dbReference>
<dbReference type="InterPro" id="IPR001958">
    <property type="entry name" value="Tet-R_TetA/multi-R_MdtG-like"/>
</dbReference>
<dbReference type="KEGG" id="nav:JQS30_13155"/>
<evidence type="ECO:0000256" key="3">
    <source>
        <dbReference type="ARBA" id="ARBA00022692"/>
    </source>
</evidence>
<feature type="transmembrane region" description="Helical" evidence="6">
    <location>
        <begin position="319"/>
        <end position="341"/>
    </location>
</feature>
<dbReference type="PROSITE" id="PS50850">
    <property type="entry name" value="MFS"/>
    <property type="match status" value="1"/>
</dbReference>
<feature type="transmembrane region" description="Helical" evidence="6">
    <location>
        <begin position="80"/>
        <end position="100"/>
    </location>
</feature>
<keyword evidence="5 6" id="KW-0472">Membrane</keyword>
<dbReference type="PRINTS" id="PR01035">
    <property type="entry name" value="TCRTETA"/>
</dbReference>
<dbReference type="RefSeq" id="WP_213170706.1">
    <property type="nucleotide sequence ID" value="NZ_CP070496.1"/>
</dbReference>
<feature type="transmembrane region" description="Helical" evidence="6">
    <location>
        <begin position="362"/>
        <end position="386"/>
    </location>
</feature>
<name>A0A895XMT4_9ACTN</name>
<feature type="transmembrane region" description="Helical" evidence="6">
    <location>
        <begin position="174"/>
        <end position="195"/>
    </location>
</feature>
<feature type="transmembrane region" description="Helical" evidence="6">
    <location>
        <begin position="43"/>
        <end position="68"/>
    </location>
</feature>
<dbReference type="GO" id="GO:0005886">
    <property type="term" value="C:plasma membrane"/>
    <property type="evidence" value="ECO:0007669"/>
    <property type="project" value="UniProtKB-SubCell"/>
</dbReference>
<feature type="transmembrane region" description="Helical" evidence="6">
    <location>
        <begin position="297"/>
        <end position="313"/>
    </location>
</feature>
<dbReference type="PANTHER" id="PTHR23513">
    <property type="entry name" value="INTEGRAL MEMBRANE EFFLUX PROTEIN-RELATED"/>
    <property type="match status" value="1"/>
</dbReference>
<dbReference type="CDD" id="cd06173">
    <property type="entry name" value="MFS_MefA_like"/>
    <property type="match status" value="1"/>
</dbReference>
<feature type="transmembrane region" description="Helical" evidence="6">
    <location>
        <begin position="235"/>
        <end position="258"/>
    </location>
</feature>
<feature type="domain" description="Major facilitator superfamily (MFS) profile" evidence="7">
    <location>
        <begin position="231"/>
        <end position="441"/>
    </location>
</feature>
<evidence type="ECO:0000313" key="9">
    <source>
        <dbReference type="Proteomes" id="UP000662939"/>
    </source>
</evidence>